<reference evidence="3" key="1">
    <citation type="submission" date="2017-05" db="EMBL/GenBank/DDBJ databases">
        <authorList>
            <person name="Ray J."/>
            <person name="Price M."/>
            <person name="Deutschbauer A."/>
        </authorList>
    </citation>
    <scope>NUCLEOTIDE SEQUENCE [LARGE SCALE GENOMIC DNA]</scope>
    <source>
        <strain evidence="3">DSM 19842</strain>
    </source>
</reference>
<dbReference type="SUPFAM" id="SSF53474">
    <property type="entry name" value="alpha/beta-Hydrolases"/>
    <property type="match status" value="1"/>
</dbReference>
<evidence type="ECO:0000313" key="2">
    <source>
        <dbReference type="EMBL" id="ARS36249.1"/>
    </source>
</evidence>
<dbReference type="Pfam" id="PF12697">
    <property type="entry name" value="Abhydrolase_6"/>
    <property type="match status" value="1"/>
</dbReference>
<sequence length="232" mass="26556">MSKVYFLSGLGADWRMFQFLKLPDYLPQQHIQWVEPRHIDEPGQEYVHRLKEQVTDPDPILVGMSYGGLVAIELSKVLKPRKTILISSLATRHALPTIYRKLGKTKLHRWMPLKLMQSAVPLAPFFFGAHTKPEKLLLKGAIMYIDEKLLRWSLGQLLVWPQEEILPGLVQIHGTRDLVLPLHDRPDIIKVQGGEHLMVMHQADEISAILSKILEDTWIKADTSLKPPMGSR</sequence>
<dbReference type="InterPro" id="IPR000073">
    <property type="entry name" value="AB_hydrolase_1"/>
</dbReference>
<dbReference type="Proteomes" id="UP000266292">
    <property type="component" value="Chromosome"/>
</dbReference>
<name>A0A1X9YTP8_9BACT</name>
<dbReference type="Gene3D" id="3.40.50.1820">
    <property type="entry name" value="alpha/beta hydrolase"/>
    <property type="match status" value="1"/>
</dbReference>
<dbReference type="RefSeq" id="WP_025607722.1">
    <property type="nucleotide sequence ID" value="NZ_CP021235.1"/>
</dbReference>
<protein>
    <recommendedName>
        <fullName evidence="1">AB hydrolase-1 domain-containing protein</fullName>
    </recommendedName>
</protein>
<gene>
    <name evidence="2" type="ORF">CA264_12835</name>
</gene>
<dbReference type="AlphaFoldDB" id="A0A1X9YTP8"/>
<accession>A0A1X9YTP8</accession>
<dbReference type="EMBL" id="CP021235">
    <property type="protein sequence ID" value="ARS36249.1"/>
    <property type="molecule type" value="Genomic_DNA"/>
</dbReference>
<evidence type="ECO:0000259" key="1">
    <source>
        <dbReference type="Pfam" id="PF12697"/>
    </source>
</evidence>
<evidence type="ECO:0000313" key="3">
    <source>
        <dbReference type="Proteomes" id="UP000266292"/>
    </source>
</evidence>
<organism evidence="2 3">
    <name type="scientific">Pontibacter actiniarum</name>
    <dbReference type="NCBI Taxonomy" id="323450"/>
    <lineage>
        <taxon>Bacteria</taxon>
        <taxon>Pseudomonadati</taxon>
        <taxon>Bacteroidota</taxon>
        <taxon>Cytophagia</taxon>
        <taxon>Cytophagales</taxon>
        <taxon>Hymenobacteraceae</taxon>
        <taxon>Pontibacter</taxon>
    </lineage>
</organism>
<feature type="domain" description="AB hydrolase-1" evidence="1">
    <location>
        <begin position="6"/>
        <end position="206"/>
    </location>
</feature>
<keyword evidence="3" id="KW-1185">Reference proteome</keyword>
<dbReference type="InterPro" id="IPR029058">
    <property type="entry name" value="AB_hydrolase_fold"/>
</dbReference>
<dbReference type="OrthoDB" id="659408at2"/>
<dbReference type="STRING" id="709015.GCA_000472485_02600"/>
<proteinExistence type="predicted"/>
<dbReference type="KEGG" id="pact:CA264_12835"/>